<reference evidence="1 2" key="1">
    <citation type="journal article" date="2011" name="PLoS ONE">
        <title>Core proteome of the minimal cell: comparative proteomics of three mollicute species.</title>
        <authorList>
            <person name="Fisunov G.Y."/>
            <person name="Alexeev D.G."/>
            <person name="Bazaleev N.A."/>
            <person name="Ladygina V.G."/>
            <person name="Galyamina M.A."/>
            <person name="Kondratov I.G."/>
            <person name="Zhukova N.A."/>
            <person name="Serebryakova M.V."/>
            <person name="Demina I.A."/>
            <person name="Govorun V.M."/>
        </authorList>
    </citation>
    <scope>NUCLEOTIDE SEQUENCE [LARGE SCALE GENOMIC DNA]</scope>
    <source>
        <strain evidence="1 2">S6</strain>
    </source>
</reference>
<evidence type="ECO:0000313" key="2">
    <source>
        <dbReference type="Proteomes" id="UP000018735"/>
    </source>
</evidence>
<dbReference type="RefSeq" id="WP_011113768.1">
    <property type="nucleotide sequence ID" value="NC_023030.2"/>
</dbReference>
<dbReference type="KEGG" id="mgz:GCW_02935"/>
<sequence length="50" mass="5753">MLRTNQRLTQSFDKINKQTFKKNKCNSSSFVLTILLRPSLSRMSSSSIES</sequence>
<dbReference type="AlphaFoldDB" id="A0A0F6CL07"/>
<proteinExistence type="predicted"/>
<dbReference type="Proteomes" id="UP000018735">
    <property type="component" value="Chromosome"/>
</dbReference>
<organism evidence="1 2">
    <name type="scientific">Mycoplasmoides gallisepticum S6</name>
    <dbReference type="NCBI Taxonomy" id="1006581"/>
    <lineage>
        <taxon>Bacteria</taxon>
        <taxon>Bacillati</taxon>
        <taxon>Mycoplasmatota</taxon>
        <taxon>Mycoplasmoidales</taxon>
        <taxon>Mycoplasmoidaceae</taxon>
        <taxon>Mycoplasmoides</taxon>
    </lineage>
</organism>
<accession>A0A0F6CL07</accession>
<name>A0A0F6CL07_MYCGL</name>
<evidence type="ECO:0000313" key="1">
    <source>
        <dbReference type="EMBL" id="AHB99779.1"/>
    </source>
</evidence>
<dbReference type="EMBL" id="CP006916">
    <property type="protein sequence ID" value="AHB99779.1"/>
    <property type="molecule type" value="Genomic_DNA"/>
</dbReference>
<gene>
    <name evidence="1" type="ORF">GCW_02935</name>
</gene>
<protein>
    <submittedName>
        <fullName evidence="1">Uncharacterized protein</fullName>
    </submittedName>
</protein>
<dbReference type="HOGENOM" id="CLU_3120039_0_0_14"/>